<dbReference type="Gene3D" id="3.40.190.10">
    <property type="entry name" value="Periplasmic binding protein-like II"/>
    <property type="match status" value="1"/>
</dbReference>
<proteinExistence type="predicted"/>
<dbReference type="InterPro" id="IPR007210">
    <property type="entry name" value="ABC_Gly_betaine_transp_sub-bd"/>
</dbReference>
<evidence type="ECO:0000259" key="1">
    <source>
        <dbReference type="Pfam" id="PF04069"/>
    </source>
</evidence>
<keyword evidence="3" id="KW-1185">Reference proteome</keyword>
<dbReference type="Proteomes" id="UP000664601">
    <property type="component" value="Unassembled WGS sequence"/>
</dbReference>
<organism evidence="2 3">
    <name type="scientific">Candidatus Enterococcus moelleringii</name>
    <dbReference type="NCBI Taxonomy" id="2815325"/>
    <lineage>
        <taxon>Bacteria</taxon>
        <taxon>Bacillati</taxon>
        <taxon>Bacillota</taxon>
        <taxon>Bacilli</taxon>
        <taxon>Lactobacillales</taxon>
        <taxon>Enterococcaceae</taxon>
        <taxon>Enterococcus</taxon>
    </lineage>
</organism>
<dbReference type="Pfam" id="PF04069">
    <property type="entry name" value="OpuAC"/>
    <property type="match status" value="1"/>
</dbReference>
<name>A0ABS3LIT2_9ENTE</name>
<evidence type="ECO:0000313" key="3">
    <source>
        <dbReference type="Proteomes" id="UP000664601"/>
    </source>
</evidence>
<accession>A0ABS3LIT2</accession>
<dbReference type="RefSeq" id="WP_207675613.1">
    <property type="nucleotide sequence ID" value="NZ_JAFREM010000038.1"/>
</dbReference>
<dbReference type="SUPFAM" id="SSF53850">
    <property type="entry name" value="Periplasmic binding protein-like II"/>
    <property type="match status" value="1"/>
</dbReference>
<dbReference type="CDD" id="cd13608">
    <property type="entry name" value="PBP2_OpuCC_like"/>
    <property type="match status" value="1"/>
</dbReference>
<protein>
    <submittedName>
        <fullName evidence="2">Osmoprotectant ABC transporter substrate-binding protein</fullName>
    </submittedName>
</protein>
<dbReference type="Gene3D" id="3.40.190.120">
    <property type="entry name" value="Osmoprotection protein (prox), domain 2"/>
    <property type="match status" value="1"/>
</dbReference>
<sequence length="303" mass="34502">MKKKIVVLLTFVCLFVVFVVSNFSDKDDTITVSGGVTSESQILGNIVVELLNHYTDNEIVYFNNLGSANLMQAAMERGDLDIAPTRYTGTDLVGTLHLPIEKDPDKALEIVQDAFRERYDFEWFPSYGFSNQFTFMVTQETAEKYQLKKVSDLQQHASQLSLGTDQTWYKREGDGYQAFTEEYSTNFQRVYPMQIGLLYDALAANELDVILGYSTDGRVGSYDLVMLEDDRKFFPPYTCSLVVSEQTLAKNPELEEILAKLEDTIDTELMQQMNDASDSQLLEPALIARQFLESNNYFEEESP</sequence>
<dbReference type="EMBL" id="JAFREM010000038">
    <property type="protein sequence ID" value="MBO1308626.1"/>
    <property type="molecule type" value="Genomic_DNA"/>
</dbReference>
<feature type="domain" description="ABC-type glycine betaine transport system substrate-binding" evidence="1">
    <location>
        <begin position="28"/>
        <end position="293"/>
    </location>
</feature>
<comment type="caution">
    <text evidence="2">The sequence shown here is derived from an EMBL/GenBank/DDBJ whole genome shotgun (WGS) entry which is preliminary data.</text>
</comment>
<evidence type="ECO:0000313" key="2">
    <source>
        <dbReference type="EMBL" id="MBO1308626.1"/>
    </source>
</evidence>
<reference evidence="2 3" key="1">
    <citation type="submission" date="2021-03" db="EMBL/GenBank/DDBJ databases">
        <title>Enterococcal diversity collection.</title>
        <authorList>
            <person name="Gilmore M.S."/>
            <person name="Schwartzman J."/>
            <person name="Van Tyne D."/>
            <person name="Martin M."/>
            <person name="Earl A.M."/>
            <person name="Manson A.L."/>
            <person name="Straub T."/>
            <person name="Salamzade R."/>
            <person name="Saavedra J."/>
            <person name="Lebreton F."/>
            <person name="Prichula J."/>
            <person name="Schaufler K."/>
            <person name="Gaca A."/>
            <person name="Sgardioli B."/>
            <person name="Wagenaar J."/>
            <person name="Strong T."/>
        </authorList>
    </citation>
    <scope>NUCLEOTIDE SEQUENCE [LARGE SCALE GENOMIC DNA]</scope>
    <source>
        <strain evidence="2 3">669A</strain>
    </source>
</reference>
<gene>
    <name evidence="2" type="ORF">JZO70_20800</name>
</gene>